<evidence type="ECO:0000256" key="4">
    <source>
        <dbReference type="ARBA" id="ARBA00022771"/>
    </source>
</evidence>
<keyword evidence="14" id="KW-1185">Reference proteome</keyword>
<dbReference type="InterPro" id="IPR050331">
    <property type="entry name" value="Zinc_finger"/>
</dbReference>
<dbReference type="EMBL" id="JAMWBK010000002">
    <property type="protein sequence ID" value="KAJ8908004.1"/>
    <property type="molecule type" value="Genomic_DNA"/>
</dbReference>
<dbReference type="GO" id="GO:0010468">
    <property type="term" value="P:regulation of gene expression"/>
    <property type="evidence" value="ECO:0007669"/>
    <property type="project" value="TreeGrafter"/>
</dbReference>
<keyword evidence="8" id="KW-0804">Transcription</keyword>
<sequence length="191" mass="21807">MNLSRLLTEDEEPKEEQKQQAILEPSPNARGDGVLDQGSRGSVNPELNGRGPIQRKNSANSTGDRRGNEFACEICSRVFSARRDLETHTRTVHEKMRPFKCEECGRTFGTKSNLKTHTRSVHEGQRPFVCLLCNFRFKTRGNLSTHIETVHEQRRPYVCKICTQTFGTRSVMNRHVKKVHGQKIPNTRTTS</sequence>
<feature type="domain" description="C2H2-type" evidence="12">
    <location>
        <begin position="128"/>
        <end position="156"/>
    </location>
</feature>
<organism evidence="13 14">
    <name type="scientific">Rhodosorus marinus</name>
    <dbReference type="NCBI Taxonomy" id="101924"/>
    <lineage>
        <taxon>Eukaryota</taxon>
        <taxon>Rhodophyta</taxon>
        <taxon>Stylonematophyceae</taxon>
        <taxon>Stylonematales</taxon>
        <taxon>Stylonemataceae</taxon>
        <taxon>Rhodosorus</taxon>
    </lineage>
</organism>
<evidence type="ECO:0000256" key="8">
    <source>
        <dbReference type="ARBA" id="ARBA00023163"/>
    </source>
</evidence>
<dbReference type="Pfam" id="PF00096">
    <property type="entry name" value="zf-C2H2"/>
    <property type="match status" value="3"/>
</dbReference>
<dbReference type="Gene3D" id="3.30.160.60">
    <property type="entry name" value="Classic Zinc Finger"/>
    <property type="match status" value="4"/>
</dbReference>
<keyword evidence="7" id="KW-0238">DNA-binding</keyword>
<keyword evidence="4 10" id="KW-0863">Zinc-finger</keyword>
<evidence type="ECO:0000256" key="10">
    <source>
        <dbReference type="PROSITE-ProRule" id="PRU00042"/>
    </source>
</evidence>
<feature type="domain" description="C2H2-type" evidence="12">
    <location>
        <begin position="99"/>
        <end position="127"/>
    </location>
</feature>
<dbReference type="GO" id="GO:0003677">
    <property type="term" value="F:DNA binding"/>
    <property type="evidence" value="ECO:0007669"/>
    <property type="project" value="UniProtKB-KW"/>
</dbReference>
<dbReference type="Proteomes" id="UP001157974">
    <property type="component" value="Unassembled WGS sequence"/>
</dbReference>
<feature type="domain" description="C2H2-type" evidence="12">
    <location>
        <begin position="157"/>
        <end position="185"/>
    </location>
</feature>
<dbReference type="InterPro" id="IPR036236">
    <property type="entry name" value="Znf_C2H2_sf"/>
</dbReference>
<comment type="subcellular location">
    <subcellularLocation>
        <location evidence="1">Nucleus</location>
    </subcellularLocation>
</comment>
<evidence type="ECO:0000256" key="9">
    <source>
        <dbReference type="ARBA" id="ARBA00023242"/>
    </source>
</evidence>
<evidence type="ECO:0000313" key="14">
    <source>
        <dbReference type="Proteomes" id="UP001157974"/>
    </source>
</evidence>
<protein>
    <recommendedName>
        <fullName evidence="12">C2H2-type domain-containing protein</fullName>
    </recommendedName>
</protein>
<accession>A0AAV8V129</accession>
<dbReference type="PROSITE" id="PS50157">
    <property type="entry name" value="ZINC_FINGER_C2H2_2"/>
    <property type="match status" value="4"/>
</dbReference>
<evidence type="ECO:0000313" key="13">
    <source>
        <dbReference type="EMBL" id="KAJ8908004.1"/>
    </source>
</evidence>
<evidence type="ECO:0000256" key="1">
    <source>
        <dbReference type="ARBA" id="ARBA00004123"/>
    </source>
</evidence>
<feature type="region of interest" description="Disordered" evidence="11">
    <location>
        <begin position="1"/>
        <end position="65"/>
    </location>
</feature>
<name>A0AAV8V129_9RHOD</name>
<reference evidence="13 14" key="1">
    <citation type="journal article" date="2023" name="Nat. Commun.">
        <title>Origin of minicircular mitochondrial genomes in red algae.</title>
        <authorList>
            <person name="Lee Y."/>
            <person name="Cho C.H."/>
            <person name="Lee Y.M."/>
            <person name="Park S.I."/>
            <person name="Yang J.H."/>
            <person name="West J.A."/>
            <person name="Bhattacharya D."/>
            <person name="Yoon H.S."/>
        </authorList>
    </citation>
    <scope>NUCLEOTIDE SEQUENCE [LARGE SCALE GENOMIC DNA]</scope>
    <source>
        <strain evidence="13 14">CCMP1338</strain>
        <tissue evidence="13">Whole cell</tissue>
    </source>
</reference>
<evidence type="ECO:0000256" key="11">
    <source>
        <dbReference type="SAM" id="MobiDB-lite"/>
    </source>
</evidence>
<evidence type="ECO:0000256" key="2">
    <source>
        <dbReference type="ARBA" id="ARBA00022723"/>
    </source>
</evidence>
<evidence type="ECO:0000259" key="12">
    <source>
        <dbReference type="PROSITE" id="PS50157"/>
    </source>
</evidence>
<keyword evidence="5" id="KW-0862">Zinc</keyword>
<evidence type="ECO:0000256" key="7">
    <source>
        <dbReference type="ARBA" id="ARBA00023125"/>
    </source>
</evidence>
<dbReference type="InterPro" id="IPR013087">
    <property type="entry name" value="Znf_C2H2_type"/>
</dbReference>
<keyword evidence="9" id="KW-0539">Nucleus</keyword>
<dbReference type="GO" id="GO:0005634">
    <property type="term" value="C:nucleus"/>
    <property type="evidence" value="ECO:0007669"/>
    <property type="project" value="UniProtKB-SubCell"/>
</dbReference>
<proteinExistence type="predicted"/>
<dbReference type="SUPFAM" id="SSF57667">
    <property type="entry name" value="beta-beta-alpha zinc fingers"/>
    <property type="match status" value="3"/>
</dbReference>
<gene>
    <name evidence="13" type="ORF">NDN08_008105</name>
</gene>
<dbReference type="PROSITE" id="PS00028">
    <property type="entry name" value="ZINC_FINGER_C2H2_1"/>
    <property type="match status" value="4"/>
</dbReference>
<evidence type="ECO:0000256" key="3">
    <source>
        <dbReference type="ARBA" id="ARBA00022737"/>
    </source>
</evidence>
<dbReference type="AlphaFoldDB" id="A0AAV8V129"/>
<feature type="domain" description="C2H2-type" evidence="12">
    <location>
        <begin position="70"/>
        <end position="98"/>
    </location>
</feature>
<dbReference type="GO" id="GO:0008270">
    <property type="term" value="F:zinc ion binding"/>
    <property type="evidence" value="ECO:0007669"/>
    <property type="project" value="UniProtKB-KW"/>
</dbReference>
<comment type="caution">
    <text evidence="13">The sequence shown here is derived from an EMBL/GenBank/DDBJ whole genome shotgun (WGS) entry which is preliminary data.</text>
</comment>
<evidence type="ECO:0000256" key="5">
    <source>
        <dbReference type="ARBA" id="ARBA00022833"/>
    </source>
</evidence>
<dbReference type="Pfam" id="PF13894">
    <property type="entry name" value="zf-C2H2_4"/>
    <property type="match status" value="1"/>
</dbReference>
<keyword evidence="6" id="KW-0805">Transcription regulation</keyword>
<keyword evidence="2" id="KW-0479">Metal-binding</keyword>
<dbReference type="SMART" id="SM00355">
    <property type="entry name" value="ZnF_C2H2"/>
    <property type="match status" value="4"/>
</dbReference>
<dbReference type="PANTHER" id="PTHR16515:SF49">
    <property type="entry name" value="GASTRULA ZINC FINGER PROTEIN XLCGF49.1-LIKE-RELATED"/>
    <property type="match status" value="1"/>
</dbReference>
<evidence type="ECO:0000256" key="6">
    <source>
        <dbReference type="ARBA" id="ARBA00023015"/>
    </source>
</evidence>
<dbReference type="PANTHER" id="PTHR16515">
    <property type="entry name" value="PR DOMAIN ZINC FINGER PROTEIN"/>
    <property type="match status" value="1"/>
</dbReference>
<dbReference type="FunFam" id="3.30.160.60:FF:000322">
    <property type="entry name" value="GDNF-inducible zinc finger protein 1"/>
    <property type="match status" value="1"/>
</dbReference>
<keyword evidence="3" id="KW-0677">Repeat</keyword>